<dbReference type="Proteomes" id="UP001328107">
    <property type="component" value="Unassembled WGS sequence"/>
</dbReference>
<organism evidence="2 3">
    <name type="scientific">Pristionchus mayeri</name>
    <dbReference type="NCBI Taxonomy" id="1317129"/>
    <lineage>
        <taxon>Eukaryota</taxon>
        <taxon>Metazoa</taxon>
        <taxon>Ecdysozoa</taxon>
        <taxon>Nematoda</taxon>
        <taxon>Chromadorea</taxon>
        <taxon>Rhabditida</taxon>
        <taxon>Rhabditina</taxon>
        <taxon>Diplogasteromorpha</taxon>
        <taxon>Diplogasteroidea</taxon>
        <taxon>Neodiplogasteridae</taxon>
        <taxon>Pristionchus</taxon>
    </lineage>
</organism>
<feature type="compositionally biased region" description="Low complexity" evidence="1">
    <location>
        <begin position="13"/>
        <end position="28"/>
    </location>
</feature>
<protein>
    <recommendedName>
        <fullName evidence="4">F-box domain-containing protein</fullName>
    </recommendedName>
</protein>
<reference evidence="3" key="1">
    <citation type="submission" date="2022-10" db="EMBL/GenBank/DDBJ databases">
        <title>Genome assembly of Pristionchus species.</title>
        <authorList>
            <person name="Yoshida K."/>
            <person name="Sommer R.J."/>
        </authorList>
    </citation>
    <scope>NUCLEOTIDE SEQUENCE [LARGE SCALE GENOMIC DNA]</scope>
    <source>
        <strain evidence="3">RS5460</strain>
    </source>
</reference>
<keyword evidence="3" id="KW-1185">Reference proteome</keyword>
<gene>
    <name evidence="2" type="ORF">PMAYCL1PPCAC_25347</name>
</gene>
<evidence type="ECO:0000313" key="3">
    <source>
        <dbReference type="Proteomes" id="UP001328107"/>
    </source>
</evidence>
<dbReference type="EMBL" id="BTRK01000005">
    <property type="protein sequence ID" value="GMR55152.1"/>
    <property type="molecule type" value="Genomic_DNA"/>
</dbReference>
<evidence type="ECO:0008006" key="4">
    <source>
        <dbReference type="Google" id="ProtNLM"/>
    </source>
</evidence>
<evidence type="ECO:0000256" key="1">
    <source>
        <dbReference type="SAM" id="MobiDB-lite"/>
    </source>
</evidence>
<proteinExistence type="predicted"/>
<name>A0AAN5I799_9BILA</name>
<feature type="region of interest" description="Disordered" evidence="1">
    <location>
        <begin position="1"/>
        <end position="28"/>
    </location>
</feature>
<dbReference type="SUPFAM" id="SSF81383">
    <property type="entry name" value="F-box domain"/>
    <property type="match status" value="1"/>
</dbReference>
<dbReference type="InterPro" id="IPR036047">
    <property type="entry name" value="F-box-like_dom_sf"/>
</dbReference>
<sequence length="339" mass="38885">MATSPKRARQESESNLSETRSSSGNSNSNVDYFSSLSDDCLLEVLARLDHNDLDEMEQLSKRMCKLSELSRPKAVKVEAAELYLLEGSEYKVEIEGAEYIFNQSNELFRVASAIDRKRFHLYTWDRPKPCSSSIPVPVSSILNRFAFERCTFTSFIVDSNFLDLLERLDFTAIDMTHSFFDQNLNVNDRNRFFSILIAAKPRTIALHFPDDKIGRLPILKANFSREIVLSLSESSVESLSKFGSILSANIEIDTKWMVSALKRRLREKAKGSWGILITRDFTQEDIEADLELDLKYTSEVNDWHQIEIIGTRHKVVFQRNNVTPWPFIALFQGGNDEET</sequence>
<dbReference type="AlphaFoldDB" id="A0AAN5I799"/>
<comment type="caution">
    <text evidence="2">The sequence shown here is derived from an EMBL/GenBank/DDBJ whole genome shotgun (WGS) entry which is preliminary data.</text>
</comment>
<evidence type="ECO:0000313" key="2">
    <source>
        <dbReference type="EMBL" id="GMR55152.1"/>
    </source>
</evidence>
<accession>A0AAN5I799</accession>